<dbReference type="InterPro" id="IPR047699">
    <property type="entry name" value="Permease_put_prefix"/>
</dbReference>
<comment type="subcellular location">
    <subcellularLocation>
        <location evidence="1">Cell membrane</location>
        <topology evidence="1">Multi-pass membrane protein</topology>
    </subcellularLocation>
</comment>
<evidence type="ECO:0000256" key="3">
    <source>
        <dbReference type="ARBA" id="ARBA00022692"/>
    </source>
</evidence>
<dbReference type="PANTHER" id="PTHR30572">
    <property type="entry name" value="MEMBRANE COMPONENT OF TRANSPORTER-RELATED"/>
    <property type="match status" value="1"/>
</dbReference>
<feature type="domain" description="ABC3 transporter permease C-terminal" evidence="8">
    <location>
        <begin position="764"/>
        <end position="876"/>
    </location>
</feature>
<feature type="transmembrane region" description="Helical" evidence="7">
    <location>
        <begin position="845"/>
        <end position="865"/>
    </location>
</feature>
<feature type="domain" description="MacB-like periplasmic core" evidence="9">
    <location>
        <begin position="611"/>
        <end position="728"/>
    </location>
</feature>
<keyword evidence="5 7" id="KW-0472">Membrane</keyword>
<reference evidence="10 11" key="1">
    <citation type="submission" date="2017-11" db="EMBL/GenBank/DDBJ databases">
        <title>Taxonomic description and genome sequences of Spirosoma HA7 sp. nov., isolated from pollen microhabitat of Corylus avellana.</title>
        <authorList>
            <person name="Ambika Manirajan B."/>
            <person name="Suarez C."/>
            <person name="Ratering S."/>
            <person name="Geissler-Plaum R."/>
            <person name="Cardinale M."/>
            <person name="Sylvia S."/>
        </authorList>
    </citation>
    <scope>NUCLEOTIDE SEQUENCE [LARGE SCALE GENOMIC DNA]</scope>
    <source>
        <strain evidence="10 11">HA7</strain>
    </source>
</reference>
<feature type="transmembrane region" description="Helical" evidence="7">
    <location>
        <begin position="376"/>
        <end position="398"/>
    </location>
</feature>
<proteinExistence type="inferred from homology"/>
<name>A0A2K8Z818_9BACT</name>
<dbReference type="PANTHER" id="PTHR30572:SF4">
    <property type="entry name" value="ABC TRANSPORTER PERMEASE YTRF"/>
    <property type="match status" value="1"/>
</dbReference>
<feature type="domain" description="ABC3 transporter permease C-terminal" evidence="8">
    <location>
        <begin position="382"/>
        <end position="498"/>
    </location>
</feature>
<feature type="transmembrane region" description="Helical" evidence="7">
    <location>
        <begin position="813"/>
        <end position="833"/>
    </location>
</feature>
<accession>A0A2K8Z818</accession>
<dbReference type="AlphaFoldDB" id="A0A2K8Z818"/>
<keyword evidence="3 7" id="KW-0812">Transmembrane</keyword>
<dbReference type="InterPro" id="IPR050250">
    <property type="entry name" value="Macrolide_Exporter_MacB"/>
</dbReference>
<dbReference type="GO" id="GO:0022857">
    <property type="term" value="F:transmembrane transporter activity"/>
    <property type="evidence" value="ECO:0007669"/>
    <property type="project" value="TreeGrafter"/>
</dbReference>
<dbReference type="OrthoDB" id="5933722at2"/>
<feature type="domain" description="MacB-like periplasmic core" evidence="9">
    <location>
        <begin position="110"/>
        <end position="330"/>
    </location>
</feature>
<feature type="transmembrane region" description="Helical" evidence="7">
    <location>
        <begin position="761"/>
        <end position="785"/>
    </location>
</feature>
<evidence type="ECO:0000313" key="11">
    <source>
        <dbReference type="Proteomes" id="UP000232883"/>
    </source>
</evidence>
<evidence type="ECO:0000256" key="5">
    <source>
        <dbReference type="ARBA" id="ARBA00023136"/>
    </source>
</evidence>
<feature type="transmembrane region" description="Helical" evidence="7">
    <location>
        <begin position="518"/>
        <end position="538"/>
    </location>
</feature>
<dbReference type="InterPro" id="IPR025857">
    <property type="entry name" value="MacB_PCD"/>
</dbReference>
<comment type="similarity">
    <text evidence="6">Belongs to the ABC-4 integral membrane protein family.</text>
</comment>
<dbReference type="RefSeq" id="WP_100992545.1">
    <property type="nucleotide sequence ID" value="NZ_CP025096.1"/>
</dbReference>
<dbReference type="GO" id="GO:0005886">
    <property type="term" value="C:plasma membrane"/>
    <property type="evidence" value="ECO:0007669"/>
    <property type="project" value="UniProtKB-SubCell"/>
</dbReference>
<keyword evidence="4 7" id="KW-1133">Transmembrane helix</keyword>
<protein>
    <submittedName>
        <fullName evidence="10">ABC transporter permease</fullName>
    </submittedName>
</protein>
<sequence length="884" mass="99113">MAKSPPTPLPPAWADQLLGVFCPSELQEELLGDLYEQFEQQVTQLGESTARRLYVWEVIRFCRPYLISRQLRALTANLTFNSSISFLPANMLRNYLKIALRSLAKNQVYSFINISGLAVGMAIAMLIGLWVWDELSFDRYYQNYDRIVQVAQHGTVNGETWTETNLPYPLATELKTNYPTDFKRVLKAWQIQDHIVAVGNDKLSLTGEFIESEAPEMLTLHMLKGTRAGLREPGSVLLSASAAKALFGDTDPMNKVVKINNAMDTRVTGVYQDLPHNTAFHEVKFFAPWDLYVSANPYIKEQGWVNNFMHVYAELQPNVDVDNVSTKIKDIHLKNLVGNTGQLAFNFQIFLHPMSKWHLHSGFDKQGNNTGGLIQYVWLFSLIGVFVLLLACINFMNLSTARSEKRAKEVGIRKAVGSMRGQLISQFFSESFLVVGLAFVLTIGLVAVSINWFNEVADKEMAILWTNPYFWLFSLGFILLTGLLAGSYPALYLSRFQPIKVLKGTFQVGRFASIPRKVLVVVQFTVSITLIIGTILVYRQIQYAKNRPVGYTREGLIDVRMSADDFYTKFDVLRQELMNTGVVYETAQSASRATELWSNNIGFDWKGKDPSVQADFGTLTVSPEYGKTVGWQFMAGRDFSRDFSSDSSAYVVNEATVRFMGLKNPVGQTIRRDGKPFQIIGVIKDMVMGSPFEPAYPTIFFLRGPLNWINIKIKPDVSAADALPKIEAVFKKVVPSAGFDYDFVDQEYGAKFADEDRISSLASFFAILAIFISCLGLFGLASYVAEQRTKEIGIRKVLGASVTNLWAMLSKDFVALVLIAFGIATPVSYYFLSNWLAAYTYRTDLSWWIFAASGAGALVVTLLTVSFQSIKAALLNPVKSLRSE</sequence>
<evidence type="ECO:0000259" key="8">
    <source>
        <dbReference type="Pfam" id="PF02687"/>
    </source>
</evidence>
<evidence type="ECO:0000259" key="9">
    <source>
        <dbReference type="Pfam" id="PF12704"/>
    </source>
</evidence>
<keyword evidence="11" id="KW-1185">Reference proteome</keyword>
<dbReference type="Proteomes" id="UP000232883">
    <property type="component" value="Chromosome"/>
</dbReference>
<evidence type="ECO:0000256" key="1">
    <source>
        <dbReference type="ARBA" id="ARBA00004651"/>
    </source>
</evidence>
<feature type="transmembrane region" description="Helical" evidence="7">
    <location>
        <begin position="470"/>
        <end position="493"/>
    </location>
</feature>
<feature type="transmembrane region" description="Helical" evidence="7">
    <location>
        <begin position="108"/>
        <end position="132"/>
    </location>
</feature>
<gene>
    <name evidence="10" type="ORF">CWM47_31600</name>
</gene>
<evidence type="ECO:0000256" key="7">
    <source>
        <dbReference type="SAM" id="Phobius"/>
    </source>
</evidence>
<organism evidence="10 11">
    <name type="scientific">Spirosoma pollinicola</name>
    <dbReference type="NCBI Taxonomy" id="2057025"/>
    <lineage>
        <taxon>Bacteria</taxon>
        <taxon>Pseudomonadati</taxon>
        <taxon>Bacteroidota</taxon>
        <taxon>Cytophagia</taxon>
        <taxon>Cytophagales</taxon>
        <taxon>Cytophagaceae</taxon>
        <taxon>Spirosoma</taxon>
    </lineage>
</organism>
<evidence type="ECO:0000313" key="10">
    <source>
        <dbReference type="EMBL" id="AUD05994.1"/>
    </source>
</evidence>
<dbReference type="EMBL" id="CP025096">
    <property type="protein sequence ID" value="AUD05994.1"/>
    <property type="molecule type" value="Genomic_DNA"/>
</dbReference>
<dbReference type="InterPro" id="IPR003838">
    <property type="entry name" value="ABC3_permease_C"/>
</dbReference>
<dbReference type="KEGG" id="spir:CWM47_31600"/>
<evidence type="ECO:0000256" key="4">
    <source>
        <dbReference type="ARBA" id="ARBA00022989"/>
    </source>
</evidence>
<dbReference type="Pfam" id="PF02687">
    <property type="entry name" value="FtsX"/>
    <property type="match status" value="2"/>
</dbReference>
<evidence type="ECO:0000256" key="2">
    <source>
        <dbReference type="ARBA" id="ARBA00022475"/>
    </source>
</evidence>
<feature type="transmembrane region" description="Helical" evidence="7">
    <location>
        <begin position="427"/>
        <end position="450"/>
    </location>
</feature>
<keyword evidence="2" id="KW-1003">Cell membrane</keyword>
<evidence type="ECO:0000256" key="6">
    <source>
        <dbReference type="ARBA" id="ARBA00038076"/>
    </source>
</evidence>
<dbReference type="NCBIfam" id="NF038404">
    <property type="entry name" value="perm_prefix_2"/>
    <property type="match status" value="1"/>
</dbReference>
<dbReference type="Pfam" id="PF12704">
    <property type="entry name" value="MacB_PCD"/>
    <property type="match status" value="2"/>
</dbReference>